<evidence type="ECO:0000259" key="9">
    <source>
        <dbReference type="PROSITE" id="PS50262"/>
    </source>
</evidence>
<feature type="compositionally biased region" description="Polar residues" evidence="7">
    <location>
        <begin position="230"/>
        <end position="253"/>
    </location>
</feature>
<feature type="region of interest" description="Disordered" evidence="7">
    <location>
        <begin position="210"/>
        <end position="262"/>
    </location>
</feature>
<dbReference type="OrthoDB" id="2111041at2759"/>
<evidence type="ECO:0000256" key="8">
    <source>
        <dbReference type="SAM" id="Phobius"/>
    </source>
</evidence>
<keyword evidence="4" id="KW-0807">Transducer</keyword>
<proteinExistence type="predicted"/>
<name>A0A507EG43_9FUNG</name>
<reference evidence="10 11" key="1">
    <citation type="journal article" date="2019" name="Sci. Rep.">
        <title>Comparative genomics of chytrid fungi reveal insights into the obligate biotrophic and pathogenic lifestyle of Synchytrium endobioticum.</title>
        <authorList>
            <person name="van de Vossenberg B.T.L.H."/>
            <person name="Warris S."/>
            <person name="Nguyen H.D.T."/>
            <person name="van Gent-Pelzer M.P.E."/>
            <person name="Joly D.L."/>
            <person name="van de Geest H.C."/>
            <person name="Bonants P.J.M."/>
            <person name="Smith D.S."/>
            <person name="Levesque C.A."/>
            <person name="van der Lee T.A.J."/>
        </authorList>
    </citation>
    <scope>NUCLEOTIDE SEQUENCE [LARGE SCALE GENOMIC DNA]</scope>
    <source>
        <strain evidence="10 11">CBS 675.73</strain>
    </source>
</reference>
<gene>
    <name evidence="10" type="ORF">CcCBS67573_g08809</name>
</gene>
<dbReference type="SUPFAM" id="SSF81321">
    <property type="entry name" value="Family A G protein-coupled receptor-like"/>
    <property type="match status" value="1"/>
</dbReference>
<evidence type="ECO:0000256" key="3">
    <source>
        <dbReference type="ARBA" id="ARBA00022989"/>
    </source>
</evidence>
<dbReference type="PANTHER" id="PTHR24240">
    <property type="entry name" value="OPSIN"/>
    <property type="match status" value="1"/>
</dbReference>
<feature type="compositionally biased region" description="Basic and acidic residues" evidence="7">
    <location>
        <begin position="212"/>
        <end position="229"/>
    </location>
</feature>
<protein>
    <recommendedName>
        <fullName evidence="9">G-protein coupled receptors family 1 profile domain-containing protein</fullName>
    </recommendedName>
</protein>
<feature type="transmembrane region" description="Helical" evidence="8">
    <location>
        <begin position="333"/>
        <end position="353"/>
    </location>
</feature>
<evidence type="ECO:0000313" key="10">
    <source>
        <dbReference type="EMBL" id="TPX62752.1"/>
    </source>
</evidence>
<feature type="transmembrane region" description="Helical" evidence="8">
    <location>
        <begin position="279"/>
        <end position="299"/>
    </location>
</feature>
<evidence type="ECO:0000256" key="6">
    <source>
        <dbReference type="ARBA" id="ARBA00023170"/>
    </source>
</evidence>
<comment type="subcellular location">
    <subcellularLocation>
        <location evidence="1">Membrane</location>
        <topology evidence="1">Multi-pass membrane protein</topology>
    </subcellularLocation>
</comment>
<organism evidence="10 11">
    <name type="scientific">Chytriomyces confervae</name>
    <dbReference type="NCBI Taxonomy" id="246404"/>
    <lineage>
        <taxon>Eukaryota</taxon>
        <taxon>Fungi</taxon>
        <taxon>Fungi incertae sedis</taxon>
        <taxon>Chytridiomycota</taxon>
        <taxon>Chytridiomycota incertae sedis</taxon>
        <taxon>Chytridiomycetes</taxon>
        <taxon>Chytridiales</taxon>
        <taxon>Chytriomycetaceae</taxon>
        <taxon>Chytriomyces</taxon>
    </lineage>
</organism>
<dbReference type="InterPro" id="IPR017452">
    <property type="entry name" value="GPCR_Rhodpsn_7TM"/>
</dbReference>
<sequence length="373" mass="41443">MPLDALNLCFSTIGATVSGFGFITTLAAIIPNIQHIPKLAPSSFLVFWLCLFDCVTIVNTGLISVTNLVTGEVSGNSVLCQFRASVAVFGTISSLLLCFGLTLFRYLLVVHQKDLPRNFTTWYFMGVVVFSALVAVLPFMVGSQEQTYIMRPCNAHCALDWSQREVRSAILTWICFGIGAVTLCFIVYAYAAMAGTIIQVFTSVKNVGRPSVKPDKNRKGRLETDKTERMSNAGQTSDSAGTEDGTSSHISNQKNRHSRDAKSALNLDKRQRDIMKQSVAVVAAFMIGWTPYICSWVSFSRPQHEKVLIAIFKYAVALFEFISNSQASPVFDFITTIIVGTYELVNPLIIIYFDRDIGRNCKHAFDSLFRKRK</sequence>
<accession>A0A507EG43</accession>
<evidence type="ECO:0000256" key="5">
    <source>
        <dbReference type="ARBA" id="ARBA00023136"/>
    </source>
</evidence>
<keyword evidence="3 8" id="KW-1133">Transmembrane helix</keyword>
<keyword evidence="4" id="KW-0297">G-protein coupled receptor</keyword>
<feature type="transmembrane region" description="Helical" evidence="8">
    <location>
        <begin position="12"/>
        <end position="33"/>
    </location>
</feature>
<evidence type="ECO:0000256" key="4">
    <source>
        <dbReference type="ARBA" id="ARBA00023040"/>
    </source>
</evidence>
<feature type="transmembrane region" description="Helical" evidence="8">
    <location>
        <begin position="86"/>
        <end position="108"/>
    </location>
</feature>
<feature type="domain" description="G-protein coupled receptors family 1 profile" evidence="9">
    <location>
        <begin position="21"/>
        <end position="350"/>
    </location>
</feature>
<dbReference type="GO" id="GO:0004930">
    <property type="term" value="F:G protein-coupled receptor activity"/>
    <property type="evidence" value="ECO:0007669"/>
    <property type="project" value="UniProtKB-KW"/>
</dbReference>
<dbReference type="CDD" id="cd00637">
    <property type="entry name" value="7tm_classA_rhodopsin-like"/>
    <property type="match status" value="1"/>
</dbReference>
<dbReference type="PROSITE" id="PS50262">
    <property type="entry name" value="G_PROTEIN_RECEP_F1_2"/>
    <property type="match status" value="1"/>
</dbReference>
<keyword evidence="11" id="KW-1185">Reference proteome</keyword>
<feature type="transmembrane region" description="Helical" evidence="8">
    <location>
        <begin position="120"/>
        <end position="141"/>
    </location>
</feature>
<keyword evidence="5 8" id="KW-0472">Membrane</keyword>
<keyword evidence="6" id="KW-0675">Receptor</keyword>
<evidence type="ECO:0000313" key="11">
    <source>
        <dbReference type="Proteomes" id="UP000320333"/>
    </source>
</evidence>
<keyword evidence="2 8" id="KW-0812">Transmembrane</keyword>
<dbReference type="InterPro" id="IPR000276">
    <property type="entry name" value="GPCR_Rhodpsn"/>
</dbReference>
<dbReference type="GO" id="GO:0016020">
    <property type="term" value="C:membrane"/>
    <property type="evidence" value="ECO:0007669"/>
    <property type="project" value="UniProtKB-SubCell"/>
</dbReference>
<evidence type="ECO:0000256" key="2">
    <source>
        <dbReference type="ARBA" id="ARBA00022692"/>
    </source>
</evidence>
<evidence type="ECO:0000256" key="7">
    <source>
        <dbReference type="SAM" id="MobiDB-lite"/>
    </source>
</evidence>
<feature type="transmembrane region" description="Helical" evidence="8">
    <location>
        <begin position="170"/>
        <end position="191"/>
    </location>
</feature>
<comment type="caution">
    <text evidence="10">The sequence shown here is derived from an EMBL/GenBank/DDBJ whole genome shotgun (WGS) entry which is preliminary data.</text>
</comment>
<dbReference type="Gene3D" id="1.20.1070.10">
    <property type="entry name" value="Rhodopsin 7-helix transmembrane proteins"/>
    <property type="match status" value="1"/>
</dbReference>
<dbReference type="InterPro" id="IPR050125">
    <property type="entry name" value="GPCR_opsins"/>
</dbReference>
<dbReference type="Proteomes" id="UP000320333">
    <property type="component" value="Unassembled WGS sequence"/>
</dbReference>
<dbReference type="EMBL" id="QEAP01000640">
    <property type="protein sequence ID" value="TPX62752.1"/>
    <property type="molecule type" value="Genomic_DNA"/>
</dbReference>
<dbReference type="Pfam" id="PF00001">
    <property type="entry name" value="7tm_1"/>
    <property type="match status" value="1"/>
</dbReference>
<dbReference type="AlphaFoldDB" id="A0A507EG43"/>
<evidence type="ECO:0000256" key="1">
    <source>
        <dbReference type="ARBA" id="ARBA00004141"/>
    </source>
</evidence>
<feature type="transmembrane region" description="Helical" evidence="8">
    <location>
        <begin position="45"/>
        <end position="66"/>
    </location>
</feature>